<gene>
    <name evidence="2" type="ORF">LTSERUB_4308</name>
</gene>
<proteinExistence type="predicted"/>
<organism evidence="2 3">
    <name type="scientific">Salmonella enterica subsp. enterica serovar Rubislaw str. A4-653</name>
    <dbReference type="NCBI Taxonomy" id="913081"/>
    <lineage>
        <taxon>Bacteria</taxon>
        <taxon>Pseudomonadati</taxon>
        <taxon>Pseudomonadota</taxon>
        <taxon>Gammaproteobacteria</taxon>
        <taxon>Enterobacterales</taxon>
        <taxon>Enterobacteriaceae</taxon>
        <taxon>Salmonella</taxon>
    </lineage>
</organism>
<protein>
    <submittedName>
        <fullName evidence="2">Uncharacterized protein</fullName>
    </submittedName>
</protein>
<evidence type="ECO:0000313" key="2">
    <source>
        <dbReference type="EMBL" id="EHC83938.1"/>
    </source>
</evidence>
<dbReference type="AlphaFoldDB" id="G5QN17"/>
<comment type="caution">
    <text evidence="2">The sequence shown here is derived from an EMBL/GenBank/DDBJ whole genome shotgun (WGS) entry which is preliminary data.</text>
</comment>
<dbReference type="EMBL" id="AFCT01001581">
    <property type="protein sequence ID" value="EHC83938.1"/>
    <property type="molecule type" value="Genomic_DNA"/>
</dbReference>
<accession>G5QN17</accession>
<evidence type="ECO:0000256" key="1">
    <source>
        <dbReference type="SAM" id="Phobius"/>
    </source>
</evidence>
<dbReference type="PATRIC" id="fig|913081.3.peg.3332"/>
<evidence type="ECO:0000313" key="3">
    <source>
        <dbReference type="Proteomes" id="UP000004903"/>
    </source>
</evidence>
<sequence>MYTLSVYLCHTPVLQKCYIHPVVIFILIHSFFYTACRKVSV</sequence>
<keyword evidence="1" id="KW-1133">Transmembrane helix</keyword>
<name>G5QN17_SALRU</name>
<keyword evidence="1" id="KW-0472">Membrane</keyword>
<reference evidence="2 3" key="1">
    <citation type="journal article" date="2011" name="BMC Genomics">
        <title>Genome sequencing reveals diversification of virulence factor content and possible host adaptation in distinct subpopulations of Salmonella enterica.</title>
        <authorList>
            <person name="den Bakker H.C."/>
            <person name="Moreno Switt A.I."/>
            <person name="Govoni G."/>
            <person name="Cummings C.A."/>
            <person name="Ranieri M.L."/>
            <person name="Degoricija L."/>
            <person name="Hoelzer K."/>
            <person name="Rodriguez-Rivera L.D."/>
            <person name="Brown S."/>
            <person name="Bolchacova E."/>
            <person name="Furtado M.R."/>
            <person name="Wiedmann M."/>
        </authorList>
    </citation>
    <scope>NUCLEOTIDE SEQUENCE [LARGE SCALE GENOMIC DNA]</scope>
    <source>
        <strain evidence="2 3">A4-653</strain>
    </source>
</reference>
<dbReference type="Proteomes" id="UP000004903">
    <property type="component" value="Unassembled WGS sequence"/>
</dbReference>
<keyword evidence="1" id="KW-0812">Transmembrane</keyword>
<feature type="transmembrane region" description="Helical" evidence="1">
    <location>
        <begin position="18"/>
        <end position="36"/>
    </location>
</feature>